<comment type="catalytic activity">
    <reaction evidence="10 11">
        <text>RNA(n) + a ribonucleoside 5'-triphosphate = RNA(n+1) + diphosphate</text>
        <dbReference type="Rhea" id="RHEA:21248"/>
        <dbReference type="Rhea" id="RHEA-COMP:14527"/>
        <dbReference type="Rhea" id="RHEA-COMP:17342"/>
        <dbReference type="ChEBI" id="CHEBI:33019"/>
        <dbReference type="ChEBI" id="CHEBI:61557"/>
        <dbReference type="ChEBI" id="CHEBI:140395"/>
        <dbReference type="EC" id="2.7.7.6"/>
    </reaction>
</comment>
<dbReference type="InterPro" id="IPR003716">
    <property type="entry name" value="DNA-dir_RNA_pol_omega"/>
</dbReference>
<dbReference type="SMART" id="SM01409">
    <property type="entry name" value="RNA_pol_Rpb6"/>
    <property type="match status" value="1"/>
</dbReference>
<evidence type="ECO:0000256" key="4">
    <source>
        <dbReference type="ARBA" id="ARBA00022478"/>
    </source>
</evidence>
<dbReference type="NCBIfam" id="TIGR00690">
    <property type="entry name" value="rpoZ"/>
    <property type="match status" value="1"/>
</dbReference>
<evidence type="ECO:0000256" key="11">
    <source>
        <dbReference type="HAMAP-Rule" id="MF_00366"/>
    </source>
</evidence>
<dbReference type="GO" id="GO:0000428">
    <property type="term" value="C:DNA-directed RNA polymerase complex"/>
    <property type="evidence" value="ECO:0007669"/>
    <property type="project" value="UniProtKB-KW"/>
</dbReference>
<keyword evidence="6 11" id="KW-0548">Nucleotidyltransferase</keyword>
<proteinExistence type="inferred from homology"/>
<sequence>MYEKIWLMNEALSKVDSRYRLAVIVFKRARLLAAGDEPLVKSRYAKPITIALEEFAKGYLEWKTPENENWVE</sequence>
<accession>A0A7C0U5J2</accession>
<dbReference type="PANTHER" id="PTHR34476:SF1">
    <property type="entry name" value="DNA-DIRECTED RNA POLYMERASE SUBUNIT OMEGA"/>
    <property type="match status" value="1"/>
</dbReference>
<protein>
    <recommendedName>
        <fullName evidence="3 11">DNA-directed RNA polymerase subunit omega</fullName>
        <shortName evidence="11">RNAP omega subunit</shortName>
        <ecNumber evidence="2 11">2.7.7.6</ecNumber>
    </recommendedName>
    <alternativeName>
        <fullName evidence="9 11">RNA polymerase omega subunit</fullName>
    </alternativeName>
    <alternativeName>
        <fullName evidence="8 11">Transcriptase subunit omega</fullName>
    </alternativeName>
</protein>
<evidence type="ECO:0000256" key="9">
    <source>
        <dbReference type="ARBA" id="ARBA00030998"/>
    </source>
</evidence>
<evidence type="ECO:0000256" key="3">
    <source>
        <dbReference type="ARBA" id="ARBA00013725"/>
    </source>
</evidence>
<dbReference type="Pfam" id="PF01192">
    <property type="entry name" value="RNA_pol_Rpb6"/>
    <property type="match status" value="1"/>
</dbReference>
<dbReference type="HAMAP" id="MF_00366">
    <property type="entry name" value="RNApol_bact_RpoZ"/>
    <property type="match status" value="1"/>
</dbReference>
<dbReference type="InterPro" id="IPR006110">
    <property type="entry name" value="Pol_omega/Rpo6/RPB6"/>
</dbReference>
<evidence type="ECO:0000256" key="6">
    <source>
        <dbReference type="ARBA" id="ARBA00022695"/>
    </source>
</evidence>
<keyword evidence="4 11" id="KW-0240">DNA-directed RNA polymerase</keyword>
<reference evidence="12" key="1">
    <citation type="journal article" date="2020" name="mSystems">
        <title>Genome- and Community-Level Interaction Insights into Carbon Utilization and Element Cycling Functions of Hydrothermarchaeota in Hydrothermal Sediment.</title>
        <authorList>
            <person name="Zhou Z."/>
            <person name="Liu Y."/>
            <person name="Xu W."/>
            <person name="Pan J."/>
            <person name="Luo Z.H."/>
            <person name="Li M."/>
        </authorList>
    </citation>
    <scope>NUCLEOTIDE SEQUENCE [LARGE SCALE GENOMIC DNA]</scope>
    <source>
        <strain evidence="12">HyVt-115</strain>
    </source>
</reference>
<comment type="function">
    <text evidence="11">Promotes RNA polymerase assembly. Latches the N- and C-terminal regions of the beta' subunit thereby facilitating its interaction with the beta and alpha subunits.</text>
</comment>
<evidence type="ECO:0000313" key="12">
    <source>
        <dbReference type="EMBL" id="HDD52542.1"/>
    </source>
</evidence>
<dbReference type="SUPFAM" id="SSF63562">
    <property type="entry name" value="RPB6/omega subunit-like"/>
    <property type="match status" value="1"/>
</dbReference>
<organism evidence="12">
    <name type="scientific">Thermosulfidibacter takaii</name>
    <dbReference type="NCBI Taxonomy" id="412593"/>
    <lineage>
        <taxon>Bacteria</taxon>
        <taxon>Pseudomonadati</taxon>
        <taxon>Thermosulfidibacterota</taxon>
        <taxon>Thermosulfidibacteria</taxon>
        <taxon>Thermosulfidibacterales</taxon>
        <taxon>Thermosulfidibacteraceae</taxon>
    </lineage>
</organism>
<dbReference type="GO" id="GO:0006351">
    <property type="term" value="P:DNA-templated transcription"/>
    <property type="evidence" value="ECO:0007669"/>
    <property type="project" value="UniProtKB-UniRule"/>
</dbReference>
<dbReference type="EMBL" id="DQWS01000021">
    <property type="protein sequence ID" value="HDD52542.1"/>
    <property type="molecule type" value="Genomic_DNA"/>
</dbReference>
<evidence type="ECO:0000256" key="5">
    <source>
        <dbReference type="ARBA" id="ARBA00022679"/>
    </source>
</evidence>
<evidence type="ECO:0000256" key="8">
    <source>
        <dbReference type="ARBA" id="ARBA00029924"/>
    </source>
</evidence>
<evidence type="ECO:0000256" key="1">
    <source>
        <dbReference type="ARBA" id="ARBA00006711"/>
    </source>
</evidence>
<dbReference type="InterPro" id="IPR036161">
    <property type="entry name" value="RPB6/omega-like_sf"/>
</dbReference>
<dbReference type="GO" id="GO:0003899">
    <property type="term" value="F:DNA-directed RNA polymerase activity"/>
    <property type="evidence" value="ECO:0007669"/>
    <property type="project" value="UniProtKB-UniRule"/>
</dbReference>
<comment type="similarity">
    <text evidence="1 11">Belongs to the RNA polymerase subunit omega family.</text>
</comment>
<evidence type="ECO:0000256" key="10">
    <source>
        <dbReference type="ARBA" id="ARBA00048552"/>
    </source>
</evidence>
<keyword evidence="5 11" id="KW-0808">Transferase</keyword>
<comment type="subunit">
    <text evidence="11">The RNAP catalytic core consists of 2 alpha, 1 beta, 1 beta' and 1 omega subunit. When a sigma factor is associated with the core the holoenzyme is formed, which can initiate transcription.</text>
</comment>
<evidence type="ECO:0000256" key="7">
    <source>
        <dbReference type="ARBA" id="ARBA00023163"/>
    </source>
</evidence>
<dbReference type="EC" id="2.7.7.6" evidence="2 11"/>
<gene>
    <name evidence="11 12" type="primary">rpoZ</name>
    <name evidence="12" type="ORF">ENF32_00525</name>
</gene>
<dbReference type="AlphaFoldDB" id="A0A7C0U5J2"/>
<evidence type="ECO:0000256" key="2">
    <source>
        <dbReference type="ARBA" id="ARBA00012418"/>
    </source>
</evidence>
<comment type="caution">
    <text evidence="12">The sequence shown here is derived from an EMBL/GenBank/DDBJ whole genome shotgun (WGS) entry which is preliminary data.</text>
</comment>
<name>A0A7C0U5J2_9BACT</name>
<dbReference type="Proteomes" id="UP000885690">
    <property type="component" value="Unassembled WGS sequence"/>
</dbReference>
<dbReference type="GO" id="GO:0003677">
    <property type="term" value="F:DNA binding"/>
    <property type="evidence" value="ECO:0007669"/>
    <property type="project" value="UniProtKB-UniRule"/>
</dbReference>
<keyword evidence="7 11" id="KW-0804">Transcription</keyword>
<dbReference type="PANTHER" id="PTHR34476">
    <property type="entry name" value="DNA-DIRECTED RNA POLYMERASE SUBUNIT OMEGA"/>
    <property type="match status" value="1"/>
</dbReference>
<dbReference type="Gene3D" id="3.90.940.10">
    <property type="match status" value="1"/>
</dbReference>